<organism evidence="1 2">
    <name type="scientific">Xylaria curta</name>
    <dbReference type="NCBI Taxonomy" id="42375"/>
    <lineage>
        <taxon>Eukaryota</taxon>
        <taxon>Fungi</taxon>
        <taxon>Dikarya</taxon>
        <taxon>Ascomycota</taxon>
        <taxon>Pezizomycotina</taxon>
        <taxon>Sordariomycetes</taxon>
        <taxon>Xylariomycetidae</taxon>
        <taxon>Xylariales</taxon>
        <taxon>Xylariaceae</taxon>
        <taxon>Xylaria</taxon>
    </lineage>
</organism>
<dbReference type="EMBL" id="JAPDGR010004926">
    <property type="protein sequence ID" value="KAJ2966843.1"/>
    <property type="molecule type" value="Genomic_DNA"/>
</dbReference>
<proteinExistence type="predicted"/>
<reference evidence="1" key="1">
    <citation type="submission" date="2022-10" db="EMBL/GenBank/DDBJ databases">
        <title>Genome Sequence of Xylaria curta.</title>
        <authorList>
            <person name="Buettner E."/>
        </authorList>
    </citation>
    <scope>NUCLEOTIDE SEQUENCE</scope>
    <source>
        <strain evidence="1">Babe10</strain>
    </source>
</reference>
<accession>A0ACC1MKT8</accession>
<dbReference type="Proteomes" id="UP001143856">
    <property type="component" value="Unassembled WGS sequence"/>
</dbReference>
<name>A0ACC1MKT8_9PEZI</name>
<protein>
    <submittedName>
        <fullName evidence="1">Uncharacterized protein</fullName>
    </submittedName>
</protein>
<evidence type="ECO:0000313" key="1">
    <source>
        <dbReference type="EMBL" id="KAJ2966843.1"/>
    </source>
</evidence>
<keyword evidence="2" id="KW-1185">Reference proteome</keyword>
<gene>
    <name evidence="1" type="ORF">NUW58_g10574</name>
</gene>
<comment type="caution">
    <text evidence="1">The sequence shown here is derived from an EMBL/GenBank/DDBJ whole genome shotgun (WGS) entry which is preliminary data.</text>
</comment>
<evidence type="ECO:0000313" key="2">
    <source>
        <dbReference type="Proteomes" id="UP001143856"/>
    </source>
</evidence>
<sequence length="136" mass="15254">MTGVHRGLALVDKVLAIVDQKLHMYLVTKNLTAEIYAFPSVLTLCACTLPLPEVLRLWDFLFAYGPHLNIFCIVAQLIMMRSELLRSEKPNTLLRSLPPLNSDQIKRTALAMVKMVPDDVYAEIVKHALCHLGGNI</sequence>